<dbReference type="PANTHER" id="PTHR46145:SF4">
    <property type="entry name" value="HEPARANASE"/>
    <property type="match status" value="1"/>
</dbReference>
<evidence type="ECO:0000313" key="4">
    <source>
        <dbReference type="Proteomes" id="UP000594454"/>
    </source>
</evidence>
<keyword evidence="2" id="KW-0732">Signal</keyword>
<dbReference type="GO" id="GO:0031012">
    <property type="term" value="C:extracellular matrix"/>
    <property type="evidence" value="ECO:0007669"/>
    <property type="project" value="TreeGrafter"/>
</dbReference>
<evidence type="ECO:0008006" key="5">
    <source>
        <dbReference type="Google" id="ProtNLM"/>
    </source>
</evidence>
<dbReference type="Proteomes" id="UP000594454">
    <property type="component" value="Chromosome 3"/>
</dbReference>
<reference evidence="3 4" key="1">
    <citation type="submission" date="2020-11" db="EMBL/GenBank/DDBJ databases">
        <authorList>
            <person name="Wallbank WR R."/>
            <person name="Pardo Diaz C."/>
            <person name="Kozak K."/>
            <person name="Martin S."/>
            <person name="Jiggins C."/>
            <person name="Moest M."/>
            <person name="Warren A I."/>
            <person name="Generalovic N T."/>
            <person name="Byers J.R.P. K."/>
            <person name="Montejo-Kovacevich G."/>
            <person name="Yen C E."/>
        </authorList>
    </citation>
    <scope>NUCLEOTIDE SEQUENCE [LARGE SCALE GENOMIC DNA]</scope>
</reference>
<accession>A0A7R8YVL1</accession>
<dbReference type="EMBL" id="LR899011">
    <property type="protein sequence ID" value="CAD7083909.1"/>
    <property type="molecule type" value="Genomic_DNA"/>
</dbReference>
<name>A0A7R8YVL1_HERIL</name>
<proteinExistence type="predicted"/>
<dbReference type="PANTHER" id="PTHR46145">
    <property type="entry name" value="HEPARANASE"/>
    <property type="match status" value="1"/>
</dbReference>
<organism evidence="3 4">
    <name type="scientific">Hermetia illucens</name>
    <name type="common">Black soldier fly</name>
    <dbReference type="NCBI Taxonomy" id="343691"/>
    <lineage>
        <taxon>Eukaryota</taxon>
        <taxon>Metazoa</taxon>
        <taxon>Ecdysozoa</taxon>
        <taxon>Arthropoda</taxon>
        <taxon>Hexapoda</taxon>
        <taxon>Insecta</taxon>
        <taxon>Pterygota</taxon>
        <taxon>Neoptera</taxon>
        <taxon>Endopterygota</taxon>
        <taxon>Diptera</taxon>
        <taxon>Brachycera</taxon>
        <taxon>Stratiomyomorpha</taxon>
        <taxon>Stratiomyidae</taxon>
        <taxon>Hermetiinae</taxon>
        <taxon>Hermetia</taxon>
    </lineage>
</organism>
<feature type="region of interest" description="Disordered" evidence="1">
    <location>
        <begin position="782"/>
        <end position="807"/>
    </location>
</feature>
<feature type="chain" id="PRO_5031159746" description="Heparanase" evidence="2">
    <location>
        <begin position="24"/>
        <end position="955"/>
    </location>
</feature>
<sequence>MGPFKAVNSFLLVFSAIVHSGCSDEVFIQVNLKRPVNYVSDKYVSFSIDPEVLLENINATDSDVSDFMAKQLKPSYLKIAGNSFFKLLSALSNGEQVEELQDNVPQIVWMNFNQWIRSVDWLPIVPLPYNPKKWDSIHALKVLNISNSLGVKDCIWQLGIDFDPTDAPRYVDDLTTLKNVVGAFDDVPNHWGVVGADISSGSNHDETRLYIDLAQDVVEAIGWIQPSEYLTFERQNHMIDDRDLALRAILSRNLPAWLSVPPKMLKNTKNAQNCSALCITEGLQWAQTLGDAARTGFSVVFKPLDKSDIIEPGFSFYISWLFKKTMGEEVFDTRMISGDRYISHFYSHCTKDVSGAVTIMGINMGDVSSKITAKLTYRYSGPELWQYVLTVTDGVVKLNGERVSINATFEPLVKVKHPSKPMTLVLPPLSIGFWILPSANVRECLREDLPELRLRLFAGEEERSERLMTSSDRLLQQLIKENIAATSSPPSNRLKRHIVVKKDSNYLNQLTKDVDRRTYDQYAKPSELIRQKRFILQNKNRPRLFQHIFDRAGLGAANEVNSLGGFGLRHPLAAPLSPPPTPPPPPPPPPVETPVDDNRRFKRVFPRLPFMKLEQLFNPRKIRRARRQAINFFKLGPFAAGRNENKPKLFPGLRKIVGPQIPGALESSQPNEEALLAPRKDIHFPEGDVHVNITKIPDADYDYVEFDTGSNSERKRKPAVAQDNGAFKRISNQETYTLTDIVPRVEKPFIPPPRQMDDQDPEASIDNMQLQKAREQLETYYMPSEPSGESMPTKVKLKSGSEEETEAVVQTRKRRNAFLRSLSYALSQGDQHLTNLIERENSDPSNSIPVFNRVVPYLRLQEYDRSAKPLSLEEIQNEATERMENAVLEEEEVTTTPYDPEAGDGESDVARIRIIAEGPASNPHTPKFMQYLTTKLNSFMDMINNHVSGWWSTWV</sequence>
<feature type="signal peptide" evidence="2">
    <location>
        <begin position="1"/>
        <end position="23"/>
    </location>
</feature>
<dbReference type="InParanoid" id="A0A7R8YVL1"/>
<evidence type="ECO:0000313" key="3">
    <source>
        <dbReference type="EMBL" id="CAD7083909.1"/>
    </source>
</evidence>
<feature type="region of interest" description="Disordered" evidence="1">
    <location>
        <begin position="571"/>
        <end position="596"/>
    </location>
</feature>
<keyword evidence="4" id="KW-1185">Reference proteome</keyword>
<protein>
    <recommendedName>
        <fullName evidence="5">Heparanase</fullName>
    </recommendedName>
</protein>
<gene>
    <name evidence="3" type="ORF">HERILL_LOCUS6832</name>
</gene>
<evidence type="ECO:0000256" key="1">
    <source>
        <dbReference type="SAM" id="MobiDB-lite"/>
    </source>
</evidence>
<feature type="compositionally biased region" description="Pro residues" evidence="1">
    <location>
        <begin position="576"/>
        <end position="592"/>
    </location>
</feature>
<dbReference type="AlphaFoldDB" id="A0A7R8YVL1"/>
<evidence type="ECO:0000256" key="2">
    <source>
        <dbReference type="SAM" id="SignalP"/>
    </source>
</evidence>
<dbReference type="GO" id="GO:0005615">
    <property type="term" value="C:extracellular space"/>
    <property type="evidence" value="ECO:0007669"/>
    <property type="project" value="TreeGrafter"/>
</dbReference>